<evidence type="ECO:0000313" key="4">
    <source>
        <dbReference type="Proteomes" id="UP001430356"/>
    </source>
</evidence>
<dbReference type="PANTHER" id="PTHR21549:SF1">
    <property type="entry name" value="COILED-COIL DOMAIN-CONTAINING PROTEIN 148"/>
    <property type="match status" value="1"/>
</dbReference>
<dbReference type="Proteomes" id="UP001430356">
    <property type="component" value="Unassembled WGS sequence"/>
</dbReference>
<dbReference type="InterPro" id="IPR039902">
    <property type="entry name" value="CCDC148/CCDC112"/>
</dbReference>
<dbReference type="AlphaFoldDB" id="A0AAW0EP29"/>
<proteinExistence type="predicted"/>
<keyword evidence="4" id="KW-1185">Reference proteome</keyword>
<protein>
    <submittedName>
        <fullName evidence="3">Uncharacterized protein</fullName>
    </submittedName>
</protein>
<dbReference type="PANTHER" id="PTHR21549">
    <property type="entry name" value="MUTATED IN BLADDER CANCER 1"/>
    <property type="match status" value="1"/>
</dbReference>
<keyword evidence="1" id="KW-0175">Coiled coil</keyword>
<feature type="compositionally biased region" description="Basic and acidic residues" evidence="2">
    <location>
        <begin position="433"/>
        <end position="452"/>
    </location>
</feature>
<evidence type="ECO:0000256" key="1">
    <source>
        <dbReference type="ARBA" id="ARBA00023054"/>
    </source>
</evidence>
<organism evidence="3 4">
    <name type="scientific">Novymonas esmeraldas</name>
    <dbReference type="NCBI Taxonomy" id="1808958"/>
    <lineage>
        <taxon>Eukaryota</taxon>
        <taxon>Discoba</taxon>
        <taxon>Euglenozoa</taxon>
        <taxon>Kinetoplastea</taxon>
        <taxon>Metakinetoplastina</taxon>
        <taxon>Trypanosomatida</taxon>
        <taxon>Trypanosomatidae</taxon>
        <taxon>Novymonas</taxon>
    </lineage>
</organism>
<dbReference type="EMBL" id="JAECZO010000039">
    <property type="protein sequence ID" value="KAK7194583.1"/>
    <property type="molecule type" value="Genomic_DNA"/>
</dbReference>
<comment type="caution">
    <text evidence="3">The sequence shown here is derived from an EMBL/GenBank/DDBJ whole genome shotgun (WGS) entry which is preliminary data.</text>
</comment>
<evidence type="ECO:0000256" key="2">
    <source>
        <dbReference type="SAM" id="MobiDB-lite"/>
    </source>
</evidence>
<feature type="region of interest" description="Disordered" evidence="2">
    <location>
        <begin position="423"/>
        <end position="452"/>
    </location>
</feature>
<sequence length="569" mass="62522">MRSNTRANAFSDASAQAAALEEWKRKSAVRKEVASSLRDKVQRLKSDAEAGRRTAQWMQERDALNREQEACEAALDTIERRLGDAVAEPEAVRSRRLGLAALKTVLAQQLSDVGALHRTATTPSPSDSSRDAATAERVSEMREWIAAELKKCEAEEVALTAASLDLTDAPFTAAAECRAAARQAQQTLEGLCEAYQPAPQLRSAFEGAVADAEKEALRRIEDAGGPATSTTPPEVLRCVGLIVRMGQHARQYDISASTMSALAERVSAVYPAMPAAQVRGAIEDALRLRKARTASQAAVLDFRRATAALLSSCESAFLLEQQAAAQRAERAEATRLRVEAQHARHAHLAEERAAHAAVLRRRQTAEEQAQAAAAAREQALQAKRAEEFQERLHLFEAYTAQQAALREKEREVAALQAQAAAEAKAARTQHNGVRVEYRRQQDEQRQRAQKQREQELASLRDKKHEALQRFFASINQQIGVTADPQRVLKATSSSAQTELYTTLAQTTRPSLTGFSDEQIMKDPRVRLYHALLAAGLHTTPYGREVATRGYRVPPAQRSSEANPLRSDFA</sequence>
<gene>
    <name evidence="3" type="ORF">NESM_000376500</name>
</gene>
<name>A0AAW0EP29_9TRYP</name>
<reference evidence="3 4" key="1">
    <citation type="journal article" date="2021" name="MBio">
        <title>A New Model Trypanosomatid, Novymonas esmeraldas: Genomic Perception of Its 'Candidatus Pandoraea novymonadis' Endosymbiont.</title>
        <authorList>
            <person name="Zakharova A."/>
            <person name="Saura A."/>
            <person name="Butenko A."/>
            <person name="Podesvova L."/>
            <person name="Warmusova S."/>
            <person name="Kostygov A.Y."/>
            <person name="Nenarokova A."/>
            <person name="Lukes J."/>
            <person name="Opperdoes F.R."/>
            <person name="Yurchenko V."/>
        </authorList>
    </citation>
    <scope>NUCLEOTIDE SEQUENCE [LARGE SCALE GENOMIC DNA]</scope>
    <source>
        <strain evidence="3 4">E262AT.01</strain>
    </source>
</reference>
<evidence type="ECO:0000313" key="3">
    <source>
        <dbReference type="EMBL" id="KAK7194583.1"/>
    </source>
</evidence>
<accession>A0AAW0EP29</accession>